<reference evidence="4 5" key="1">
    <citation type="submission" date="2018-03" db="EMBL/GenBank/DDBJ databases">
        <title>Comparative analysis of microorganisms from saline springs in Andes Mountain Range, Colombia.</title>
        <authorList>
            <person name="Rubin E."/>
        </authorList>
    </citation>
    <scope>NUCLEOTIDE SEQUENCE [LARGE SCALE GENOMIC DNA]</scope>
    <source>
        <strain evidence="4 5">USBA 854</strain>
    </source>
</reference>
<keyword evidence="1" id="KW-0547">Nucleotide-binding</keyword>
<proteinExistence type="predicted"/>
<dbReference type="InterPro" id="IPR027417">
    <property type="entry name" value="P-loop_NTPase"/>
</dbReference>
<dbReference type="RefSeq" id="WP_106231018.1">
    <property type="nucleotide sequence ID" value="NZ_PVTM01000008.1"/>
</dbReference>
<dbReference type="Gene3D" id="1.25.40.10">
    <property type="entry name" value="Tetratricopeptide repeat domain"/>
    <property type="match status" value="2"/>
</dbReference>
<keyword evidence="5" id="KW-1185">Reference proteome</keyword>
<dbReference type="Gene3D" id="3.40.50.300">
    <property type="entry name" value="P-loop containing nucleotide triphosphate hydrolases"/>
    <property type="match status" value="1"/>
</dbReference>
<dbReference type="SUPFAM" id="SSF46894">
    <property type="entry name" value="C-terminal effector domain of the bipartite response regulators"/>
    <property type="match status" value="1"/>
</dbReference>
<dbReference type="PROSITE" id="PS50043">
    <property type="entry name" value="HTH_LUXR_2"/>
    <property type="match status" value="1"/>
</dbReference>
<dbReference type="SUPFAM" id="SSF48452">
    <property type="entry name" value="TPR-like"/>
    <property type="match status" value="1"/>
</dbReference>
<dbReference type="AlphaFoldDB" id="A0A2T0VMC9"/>
<dbReference type="InterPro" id="IPR036388">
    <property type="entry name" value="WH-like_DNA-bd_sf"/>
</dbReference>
<name>A0A2T0VMC9_9GAMM</name>
<dbReference type="PANTHER" id="PTHR16305:SF28">
    <property type="entry name" value="GUANYLATE CYCLASE DOMAIN-CONTAINING PROTEIN"/>
    <property type="match status" value="1"/>
</dbReference>
<feature type="domain" description="HTH luxR-type" evidence="3">
    <location>
        <begin position="936"/>
        <end position="1001"/>
    </location>
</feature>
<dbReference type="Proteomes" id="UP000239896">
    <property type="component" value="Unassembled WGS sequence"/>
</dbReference>
<dbReference type="InterPro" id="IPR000792">
    <property type="entry name" value="Tscrpt_reg_LuxR_C"/>
</dbReference>
<dbReference type="InterPro" id="IPR016032">
    <property type="entry name" value="Sig_transdc_resp-reg_C-effctor"/>
</dbReference>
<accession>A0A2T0VMC9</accession>
<keyword evidence="2" id="KW-0067">ATP-binding</keyword>
<evidence type="ECO:0000256" key="2">
    <source>
        <dbReference type="ARBA" id="ARBA00022840"/>
    </source>
</evidence>
<dbReference type="SUPFAM" id="SSF52540">
    <property type="entry name" value="P-loop containing nucleoside triphosphate hydrolases"/>
    <property type="match status" value="1"/>
</dbReference>
<dbReference type="SMART" id="SM00421">
    <property type="entry name" value="HTH_LUXR"/>
    <property type="match status" value="1"/>
</dbReference>
<evidence type="ECO:0000256" key="1">
    <source>
        <dbReference type="ARBA" id="ARBA00022741"/>
    </source>
</evidence>
<dbReference type="GO" id="GO:0006355">
    <property type="term" value="P:regulation of DNA-templated transcription"/>
    <property type="evidence" value="ECO:0007669"/>
    <property type="project" value="InterPro"/>
</dbReference>
<dbReference type="InterPro" id="IPR011990">
    <property type="entry name" value="TPR-like_helical_dom_sf"/>
</dbReference>
<sequence>MRCHHCGCVNREEAAFCDECGAALTCIAVSQTGFIGRQDELAVLDNAMQQSLAEQGRIVLLSGQPGIGKTHTAQEFASRAEQQGMRVSWGRCYEEPGAPLYWPWLQLLRDWLEENDATQSGEITGSDAGVIAELLPDLRQRLPELLESPPIDDPAQARFRLLDTLTRFWQQAARHQPLVLILDDLHWADTASLKLLEFLAREIATSRLLLLGSFRDNALSRQHPLSDTLGELSRLPHCQRLPLSGMSRDETEQYLGSLAGGLPLTAVATAIHQHGEGNPLFMRELSRHLLQEGLPVDGVVARIPASIREIIGQRLNRLSRDCTRLLGMASVIGRRFDLELLAGLALPETGLLDLLDEAREAHIIEELPQPGRFQFSHALVRETLYEELSTPRRMRLHRQAGERLETLHRHDLQTRLPELAHHFAEAAPDGTAETAIDYAERAGTRADTLLAYEEAVHFHHLALQLLEQYLPGDSERHCRFLLALAEAHNRAGGHADDSLGIFVKAVELTRQAGPAAEWAVPMLARAALGYESVGWRIGRHGDRAVALLEEALAALDPLNERLRAKLLAALCRANIYCDRPQAAHAALRQATRLARRLGDPRTLFEALSAIVPARSWPEHLDERLAAASEALELVSQAGHPEWAVGDMSGWYIGDLMEYGDIDTARAVLDLHLRVANAWRQPFLQAVGLSAQAMLATHRGRFAEAEQQARENLIVGRRFSPEHAEGVFGVQMFTLRREQGRLGQLQPVLRHFVQNTPEAAAWRPGLAVLYVELELLEEARLEFKYLMTDELKAVSRDAMWSTSITYLAEVCAWLDEAGHAATLYHHLLPYVGRNIVSGAHTACYGSADRFLGMLAVTLKQWDPAERHFQTALAMDERTGGWPWLAQDRYQYARLLAHRKQPEQARALLEAALLAARELGMETLARRCDALRETLSTRPIYPAGLSRREVQVLQLLAAGRSNREVAERLFLSPNTVANHVRNILAKTNTANRTEAAAYAIGHGLVDE</sequence>
<dbReference type="GO" id="GO:0005524">
    <property type="term" value="F:ATP binding"/>
    <property type="evidence" value="ECO:0007669"/>
    <property type="project" value="UniProtKB-KW"/>
</dbReference>
<comment type="caution">
    <text evidence="4">The sequence shown here is derived from an EMBL/GenBank/DDBJ whole genome shotgun (WGS) entry which is preliminary data.</text>
</comment>
<evidence type="ECO:0000259" key="3">
    <source>
        <dbReference type="PROSITE" id="PS50043"/>
    </source>
</evidence>
<dbReference type="GO" id="GO:0003677">
    <property type="term" value="F:DNA binding"/>
    <property type="evidence" value="ECO:0007669"/>
    <property type="project" value="InterPro"/>
</dbReference>
<dbReference type="PROSITE" id="PS00622">
    <property type="entry name" value="HTH_LUXR_1"/>
    <property type="match status" value="1"/>
</dbReference>
<dbReference type="Pfam" id="PF13191">
    <property type="entry name" value="AAA_16"/>
    <property type="match status" value="1"/>
</dbReference>
<protein>
    <submittedName>
        <fullName evidence="4">Putative ATPase</fullName>
    </submittedName>
</protein>
<dbReference type="Gene3D" id="1.10.10.10">
    <property type="entry name" value="Winged helix-like DNA-binding domain superfamily/Winged helix DNA-binding domain"/>
    <property type="match status" value="1"/>
</dbReference>
<dbReference type="Pfam" id="PF00196">
    <property type="entry name" value="GerE"/>
    <property type="match status" value="1"/>
</dbReference>
<dbReference type="PANTHER" id="PTHR16305">
    <property type="entry name" value="TESTICULAR SOLUBLE ADENYLYL CYCLASE"/>
    <property type="match status" value="1"/>
</dbReference>
<dbReference type="PRINTS" id="PR00038">
    <property type="entry name" value="HTHLUXR"/>
</dbReference>
<dbReference type="InterPro" id="IPR041664">
    <property type="entry name" value="AAA_16"/>
</dbReference>
<dbReference type="CDD" id="cd06170">
    <property type="entry name" value="LuxR_C_like"/>
    <property type="match status" value="1"/>
</dbReference>
<evidence type="ECO:0000313" key="4">
    <source>
        <dbReference type="EMBL" id="PRY71390.1"/>
    </source>
</evidence>
<gene>
    <name evidence="4" type="ORF">BCL64_108151</name>
</gene>
<evidence type="ECO:0000313" key="5">
    <source>
        <dbReference type="Proteomes" id="UP000239896"/>
    </source>
</evidence>
<organism evidence="4 5">
    <name type="scientific">Halomonas ventosae</name>
    <dbReference type="NCBI Taxonomy" id="229007"/>
    <lineage>
        <taxon>Bacteria</taxon>
        <taxon>Pseudomonadati</taxon>
        <taxon>Pseudomonadota</taxon>
        <taxon>Gammaproteobacteria</taxon>
        <taxon>Oceanospirillales</taxon>
        <taxon>Halomonadaceae</taxon>
        <taxon>Halomonas</taxon>
    </lineage>
</organism>
<dbReference type="EMBL" id="PVTM01000008">
    <property type="protein sequence ID" value="PRY71390.1"/>
    <property type="molecule type" value="Genomic_DNA"/>
</dbReference>
<dbReference type="GO" id="GO:0005737">
    <property type="term" value="C:cytoplasm"/>
    <property type="evidence" value="ECO:0007669"/>
    <property type="project" value="TreeGrafter"/>
</dbReference>
<dbReference type="GO" id="GO:0004016">
    <property type="term" value="F:adenylate cyclase activity"/>
    <property type="evidence" value="ECO:0007669"/>
    <property type="project" value="TreeGrafter"/>
</dbReference>